<proteinExistence type="predicted"/>
<dbReference type="EMBL" id="KL584709">
    <property type="protein sequence ID" value="KEQ73554.1"/>
    <property type="molecule type" value="Genomic_DNA"/>
</dbReference>
<name>A0A074WPL6_9PEZI</name>
<evidence type="ECO:0000313" key="1">
    <source>
        <dbReference type="EMBL" id="KEQ73554.1"/>
    </source>
</evidence>
<accession>A0A074WPL6</accession>
<dbReference type="Proteomes" id="UP000027730">
    <property type="component" value="Unassembled WGS sequence"/>
</dbReference>
<gene>
    <name evidence="1" type="ORF">M436DRAFT_63835</name>
</gene>
<evidence type="ECO:0000313" key="2">
    <source>
        <dbReference type="Proteomes" id="UP000027730"/>
    </source>
</evidence>
<dbReference type="RefSeq" id="XP_013427657.1">
    <property type="nucleotide sequence ID" value="XM_013572203.1"/>
</dbReference>
<dbReference type="HOGENOM" id="CLU_1053684_0_0_1"/>
<keyword evidence="2" id="KW-1185">Reference proteome</keyword>
<dbReference type="OrthoDB" id="10615493at2759"/>
<dbReference type="GeneID" id="25413589"/>
<organism evidence="1 2">
    <name type="scientific">Aureobasidium namibiae CBS 147.97</name>
    <dbReference type="NCBI Taxonomy" id="1043004"/>
    <lineage>
        <taxon>Eukaryota</taxon>
        <taxon>Fungi</taxon>
        <taxon>Dikarya</taxon>
        <taxon>Ascomycota</taxon>
        <taxon>Pezizomycotina</taxon>
        <taxon>Dothideomycetes</taxon>
        <taxon>Dothideomycetidae</taxon>
        <taxon>Dothideales</taxon>
        <taxon>Saccotheciaceae</taxon>
        <taxon>Aureobasidium</taxon>
    </lineage>
</organism>
<sequence>MDAGRKYCPKRPSAVLGQIREDFTAGFLAQKCDQKGSLFSSHQCFCAGLLPLGRSMWLADTEYLHSIHASSAPHVVTCASDKEGHASSYTNYCHRRKTIFCFTATTRSWTGHSQRNCLPTRLHLASEVQTNLKPVKVLFERTWWTAGARIFPCCAVRKRDSLSYVIKDIVVDAPRSITRMIYEIEHWPGSTNPVGQVDKIRDLNRARNRGGAISDRQDTSRPRTRHYYVIVLYWHYQLNDKRATDQRIADRNIEHIVCIVLDCR</sequence>
<dbReference type="AlphaFoldDB" id="A0A074WPL6"/>
<protein>
    <submittedName>
        <fullName evidence="1">Uncharacterized protein</fullName>
    </submittedName>
</protein>
<reference evidence="1 2" key="1">
    <citation type="journal article" date="2014" name="BMC Genomics">
        <title>Genome sequencing of four Aureobasidium pullulans varieties: biotechnological potential, stress tolerance, and description of new species.</title>
        <authorList>
            <person name="Gostin Ar C."/>
            <person name="Ohm R.A."/>
            <person name="Kogej T."/>
            <person name="Sonjak S."/>
            <person name="Turk M."/>
            <person name="Zajc J."/>
            <person name="Zalar P."/>
            <person name="Grube M."/>
            <person name="Sun H."/>
            <person name="Han J."/>
            <person name="Sharma A."/>
            <person name="Chiniquy J."/>
            <person name="Ngan C.Y."/>
            <person name="Lipzen A."/>
            <person name="Barry K."/>
            <person name="Grigoriev I.V."/>
            <person name="Gunde-Cimerman N."/>
        </authorList>
    </citation>
    <scope>NUCLEOTIDE SEQUENCE [LARGE SCALE GENOMIC DNA]</scope>
    <source>
        <strain evidence="1 2">CBS 147.97</strain>
    </source>
</reference>